<gene>
    <name evidence="1" type="primary">LCB4_1</name>
    <name evidence="1" type="ORF">LTR37_000707</name>
</gene>
<keyword evidence="1" id="KW-0418">Kinase</keyword>
<keyword evidence="1" id="KW-0808">Transferase</keyword>
<reference evidence="1" key="1">
    <citation type="submission" date="2023-07" db="EMBL/GenBank/DDBJ databases">
        <title>Black Yeasts Isolated from many extreme environments.</title>
        <authorList>
            <person name="Coleine C."/>
            <person name="Stajich J.E."/>
            <person name="Selbmann L."/>
        </authorList>
    </citation>
    <scope>NUCLEOTIDE SEQUENCE</scope>
    <source>
        <strain evidence="1">CCFEE 5714</strain>
    </source>
</reference>
<organism evidence="1 2">
    <name type="scientific">Vermiconidia calcicola</name>
    <dbReference type="NCBI Taxonomy" id="1690605"/>
    <lineage>
        <taxon>Eukaryota</taxon>
        <taxon>Fungi</taxon>
        <taxon>Dikarya</taxon>
        <taxon>Ascomycota</taxon>
        <taxon>Pezizomycotina</taxon>
        <taxon>Dothideomycetes</taxon>
        <taxon>Dothideomycetidae</taxon>
        <taxon>Mycosphaerellales</taxon>
        <taxon>Extremaceae</taxon>
        <taxon>Vermiconidia</taxon>
    </lineage>
</organism>
<dbReference type="EC" id="2.7.1.91" evidence="1"/>
<evidence type="ECO:0000313" key="2">
    <source>
        <dbReference type="Proteomes" id="UP001281147"/>
    </source>
</evidence>
<keyword evidence="2" id="KW-1185">Reference proteome</keyword>
<protein>
    <submittedName>
        <fullName evidence="1">Sphinganine kinase lcb4</fullName>
        <ecNumber evidence="1">2.7.1.91</ecNumber>
    </submittedName>
</protein>
<name>A0ACC3NYF4_9PEZI</name>
<dbReference type="EMBL" id="JAUTXU010000003">
    <property type="protein sequence ID" value="KAK3725196.1"/>
    <property type="molecule type" value="Genomic_DNA"/>
</dbReference>
<accession>A0ACC3NYF4</accession>
<evidence type="ECO:0000313" key="1">
    <source>
        <dbReference type="EMBL" id="KAK3725196.1"/>
    </source>
</evidence>
<comment type="caution">
    <text evidence="1">The sequence shown here is derived from an EMBL/GenBank/DDBJ whole genome shotgun (WGS) entry which is preliminary data.</text>
</comment>
<sequence length="563" mass="61678">MASFLARIGLAMAAIPIVNNANPFDDPAGSGSESSPSTGAAELDSHNVLSVDRNASLTLGTDALIVLDEGLRHRRAAANCCGLVPQLGKTTRAIPFYNVLWAELNEFDVTIHYALSTGKKSCAVAYVNYNIGDKSLQTHAKRWVDRLLQRSYPPNTKRRKRIKVLINPFGGQGYAQKLWTREVEPLFAAAHCEVEVEKTAYRGHAVDIAEKMDVDVYDVVACASGDGLPYEVFNGLAKRENAVRALRKVAVAQIPCGSGNAMSLNLNGTDSPSLAALAIVKGIRIPLDLVAITQGSNKYYSFLTQAVGIIAESDLGTESLRWMGSFRFTWGILVRLLGQTLYPAEVSVVVESDDKHRIKEAYRHAVQESEAALAKELTQDDREEDHLLSGKDDDLPRLRYGTVQDDLHSDFQTRDMPTLGNFYVGNMCWVSPDAAFFATSLPSDGTVDMVNIDGLLPRSKSLQMLASAGDGGVIDVPEVSYRKVRAYRITPRVHQPPSQKRLRATFRQWLAGAGKQKEGLIAIDGERVPFEPFQAEVVPGLATVLSRRGAVYEFDGLKDLDRP</sequence>
<dbReference type="Proteomes" id="UP001281147">
    <property type="component" value="Unassembled WGS sequence"/>
</dbReference>
<proteinExistence type="predicted"/>